<reference evidence="2 3" key="1">
    <citation type="journal article" date="2015" name="Genome Biol.">
        <title>Comparative genomics of Steinernema reveals deeply conserved gene regulatory networks.</title>
        <authorList>
            <person name="Dillman A.R."/>
            <person name="Macchietto M."/>
            <person name="Porter C.F."/>
            <person name="Rogers A."/>
            <person name="Williams B."/>
            <person name="Antoshechkin I."/>
            <person name="Lee M.M."/>
            <person name="Goodwin Z."/>
            <person name="Lu X."/>
            <person name="Lewis E.E."/>
            <person name="Goodrich-Blair H."/>
            <person name="Stock S.P."/>
            <person name="Adams B.J."/>
            <person name="Sternberg P.W."/>
            <person name="Mortazavi A."/>
        </authorList>
    </citation>
    <scope>NUCLEOTIDE SEQUENCE [LARGE SCALE GENOMIC DNA]</scope>
    <source>
        <strain evidence="2 3">ALL</strain>
    </source>
</reference>
<evidence type="ECO:0000313" key="3">
    <source>
        <dbReference type="Proteomes" id="UP000298663"/>
    </source>
</evidence>
<reference evidence="2 3" key="2">
    <citation type="journal article" date="2019" name="G3 (Bethesda)">
        <title>Hybrid Assembly of the Genome of the Entomopathogenic Nematode Steinernema carpocapsae Identifies the X-Chromosome.</title>
        <authorList>
            <person name="Serra L."/>
            <person name="Macchietto M."/>
            <person name="Macias-Munoz A."/>
            <person name="McGill C.J."/>
            <person name="Rodriguez I.M."/>
            <person name="Rodriguez B."/>
            <person name="Murad R."/>
            <person name="Mortazavi A."/>
        </authorList>
    </citation>
    <scope>NUCLEOTIDE SEQUENCE [LARGE SCALE GENOMIC DNA]</scope>
    <source>
        <strain evidence="2 3">ALL</strain>
    </source>
</reference>
<gene>
    <name evidence="2" type="ORF">L596_028340</name>
</gene>
<feature type="compositionally biased region" description="Basic and acidic residues" evidence="1">
    <location>
        <begin position="81"/>
        <end position="92"/>
    </location>
</feature>
<dbReference type="EMBL" id="AZBU02000011">
    <property type="protein sequence ID" value="TKR61196.1"/>
    <property type="molecule type" value="Genomic_DNA"/>
</dbReference>
<proteinExistence type="predicted"/>
<comment type="caution">
    <text evidence="2">The sequence shown here is derived from an EMBL/GenBank/DDBJ whole genome shotgun (WGS) entry which is preliminary data.</text>
</comment>
<organism evidence="2 3">
    <name type="scientific">Steinernema carpocapsae</name>
    <name type="common">Entomopathogenic nematode</name>
    <dbReference type="NCBI Taxonomy" id="34508"/>
    <lineage>
        <taxon>Eukaryota</taxon>
        <taxon>Metazoa</taxon>
        <taxon>Ecdysozoa</taxon>
        <taxon>Nematoda</taxon>
        <taxon>Chromadorea</taxon>
        <taxon>Rhabditida</taxon>
        <taxon>Tylenchina</taxon>
        <taxon>Panagrolaimomorpha</taxon>
        <taxon>Strongyloidoidea</taxon>
        <taxon>Steinernematidae</taxon>
        <taxon>Steinernema</taxon>
    </lineage>
</organism>
<sequence length="92" mass="10045">MLLTHVLFGCHRTPPAPKSKSLMSGKSTKSGHEQVTFPMAKTTQKTAGKSTEKSAEKPAKRTHSAEVRESQEIIEGGAYGRDQDAGRYREVS</sequence>
<evidence type="ECO:0000313" key="2">
    <source>
        <dbReference type="EMBL" id="TKR61196.1"/>
    </source>
</evidence>
<feature type="region of interest" description="Disordered" evidence="1">
    <location>
        <begin position="11"/>
        <end position="92"/>
    </location>
</feature>
<dbReference type="Proteomes" id="UP000298663">
    <property type="component" value="Unassembled WGS sequence"/>
</dbReference>
<dbReference type="AlphaFoldDB" id="A0A4U5LY55"/>
<protein>
    <submittedName>
        <fullName evidence="2">Uncharacterized protein</fullName>
    </submittedName>
</protein>
<accession>A0A4U5LY55</accession>
<keyword evidence="3" id="KW-1185">Reference proteome</keyword>
<evidence type="ECO:0000256" key="1">
    <source>
        <dbReference type="SAM" id="MobiDB-lite"/>
    </source>
</evidence>
<name>A0A4U5LY55_STECR</name>
<feature type="compositionally biased region" description="Basic and acidic residues" evidence="1">
    <location>
        <begin position="50"/>
        <end position="71"/>
    </location>
</feature>